<dbReference type="InterPro" id="IPR001878">
    <property type="entry name" value="Znf_CCHC"/>
</dbReference>
<feature type="domain" description="CCHC-type" evidence="2">
    <location>
        <begin position="43"/>
        <end position="58"/>
    </location>
</feature>
<dbReference type="AlphaFoldDB" id="A0AAF0R0K5"/>
<reference evidence="3" key="1">
    <citation type="submission" date="2023-08" db="EMBL/GenBank/DDBJ databases">
        <title>A de novo genome assembly of Solanum verrucosum Schlechtendal, a Mexican diploid species geographically isolated from the other diploid A-genome species in potato relatives.</title>
        <authorList>
            <person name="Hosaka K."/>
        </authorList>
    </citation>
    <scope>NUCLEOTIDE SEQUENCE</scope>
    <source>
        <tissue evidence="3">Young leaves</tissue>
    </source>
</reference>
<dbReference type="InterPro" id="IPR012337">
    <property type="entry name" value="RNaseH-like_sf"/>
</dbReference>
<dbReference type="GO" id="GO:0003676">
    <property type="term" value="F:nucleic acid binding"/>
    <property type="evidence" value="ECO:0007669"/>
    <property type="project" value="InterPro"/>
</dbReference>
<evidence type="ECO:0000313" key="4">
    <source>
        <dbReference type="Proteomes" id="UP001234989"/>
    </source>
</evidence>
<name>A0AAF0R0K5_SOLVR</name>
<dbReference type="InterPro" id="IPR050951">
    <property type="entry name" value="Retrovirus_Pol_polyprotein"/>
</dbReference>
<evidence type="ECO:0000313" key="3">
    <source>
        <dbReference type="EMBL" id="WMV30450.1"/>
    </source>
</evidence>
<proteinExistence type="predicted"/>
<dbReference type="Gene3D" id="3.30.70.270">
    <property type="match status" value="1"/>
</dbReference>
<dbReference type="Pfam" id="PF08284">
    <property type="entry name" value="RVP_2"/>
    <property type="match status" value="1"/>
</dbReference>
<organism evidence="3 4">
    <name type="scientific">Solanum verrucosum</name>
    <dbReference type="NCBI Taxonomy" id="315347"/>
    <lineage>
        <taxon>Eukaryota</taxon>
        <taxon>Viridiplantae</taxon>
        <taxon>Streptophyta</taxon>
        <taxon>Embryophyta</taxon>
        <taxon>Tracheophyta</taxon>
        <taxon>Spermatophyta</taxon>
        <taxon>Magnoliopsida</taxon>
        <taxon>eudicotyledons</taxon>
        <taxon>Gunneridae</taxon>
        <taxon>Pentapetalae</taxon>
        <taxon>asterids</taxon>
        <taxon>lamiids</taxon>
        <taxon>Solanales</taxon>
        <taxon>Solanaceae</taxon>
        <taxon>Solanoideae</taxon>
        <taxon>Solaneae</taxon>
        <taxon>Solanum</taxon>
    </lineage>
</organism>
<dbReference type="PROSITE" id="PS50158">
    <property type="entry name" value="ZF_CCHC"/>
    <property type="match status" value="1"/>
</dbReference>
<accession>A0AAF0R0K5</accession>
<dbReference type="SUPFAM" id="SSF57756">
    <property type="entry name" value="Retrovirus zinc finger-like domains"/>
    <property type="match status" value="1"/>
</dbReference>
<dbReference type="InterPro" id="IPR036397">
    <property type="entry name" value="RNaseH_sf"/>
</dbReference>
<dbReference type="CDD" id="cd00303">
    <property type="entry name" value="retropepsin_like"/>
    <property type="match status" value="1"/>
</dbReference>
<dbReference type="Gene3D" id="3.30.420.10">
    <property type="entry name" value="Ribonuclease H-like superfamily/Ribonuclease H"/>
    <property type="match status" value="1"/>
</dbReference>
<dbReference type="Proteomes" id="UP001234989">
    <property type="component" value="Chromosome 5"/>
</dbReference>
<sequence>MLLQNSTKIAKPQGGNGRGILSSTCAKYGRKNRGKCLYNMDGCFGCGKIGHKIRDCPSLTTKGREGKQAPLGGSGSRAAKQNRLYTLQTHHEQEGSTDLVIGLYPTEYLTKGYSSCSKEDSSLQMCIDYRQLNKVTIKKKYPLPRIDDLVDQLQGASYFSMIDLWLNYHQLRVKEDDILKIVFSNSEDLNLRQRRWIELLKNYDMNVLYHPGKGNVVADALSQLSMGSIAHVEEDKKELVCDVYRVARLGFRLVDSTKYGVMVHNGSGSSFVSEVKAKQGLDPVLIDLKEAVLKKSVTWSSLCIISHHGTQFTSQFWKSFQKGLGTRVKFCMDSHSQTDRQAERTVKTLEDMLRAGVIDFKGYWDDHLPVIEFAYKESYHQAFVWIHLRLYMIEDPGASLSFLTPYVAINFDVIPEQLSEAFSVSTPVGESILAKRVYRDCPVSVNHKSTMADLVELDMVDFDVILGMD</sequence>
<dbReference type="PANTHER" id="PTHR37984">
    <property type="entry name" value="PROTEIN CBG26694"/>
    <property type="match status" value="1"/>
</dbReference>
<dbReference type="InterPro" id="IPR043502">
    <property type="entry name" value="DNA/RNA_pol_sf"/>
</dbReference>
<dbReference type="SMART" id="SM00343">
    <property type="entry name" value="ZnF_C2HC"/>
    <property type="match status" value="1"/>
</dbReference>
<dbReference type="Gene3D" id="4.10.60.10">
    <property type="entry name" value="Zinc finger, CCHC-type"/>
    <property type="match status" value="1"/>
</dbReference>
<dbReference type="EMBL" id="CP133616">
    <property type="protein sequence ID" value="WMV30450.1"/>
    <property type="molecule type" value="Genomic_DNA"/>
</dbReference>
<keyword evidence="1" id="KW-0479">Metal-binding</keyword>
<keyword evidence="1" id="KW-0862">Zinc</keyword>
<dbReference type="InterPro" id="IPR043128">
    <property type="entry name" value="Rev_trsase/Diguanyl_cyclase"/>
</dbReference>
<gene>
    <name evidence="3" type="ORF">MTR67_023835</name>
</gene>
<dbReference type="CDD" id="cd01647">
    <property type="entry name" value="RT_LTR"/>
    <property type="match status" value="1"/>
</dbReference>
<dbReference type="GO" id="GO:0008270">
    <property type="term" value="F:zinc ion binding"/>
    <property type="evidence" value="ECO:0007669"/>
    <property type="project" value="UniProtKB-KW"/>
</dbReference>
<dbReference type="InterPro" id="IPR036875">
    <property type="entry name" value="Znf_CCHC_sf"/>
</dbReference>
<dbReference type="SUPFAM" id="SSF53098">
    <property type="entry name" value="Ribonuclease H-like"/>
    <property type="match status" value="1"/>
</dbReference>
<dbReference type="SUPFAM" id="SSF56672">
    <property type="entry name" value="DNA/RNA polymerases"/>
    <property type="match status" value="1"/>
</dbReference>
<dbReference type="PANTHER" id="PTHR37984:SF5">
    <property type="entry name" value="PROTEIN NYNRIN-LIKE"/>
    <property type="match status" value="1"/>
</dbReference>
<evidence type="ECO:0000259" key="2">
    <source>
        <dbReference type="PROSITE" id="PS50158"/>
    </source>
</evidence>
<keyword evidence="1" id="KW-0863">Zinc-finger</keyword>
<protein>
    <recommendedName>
        <fullName evidence="2">CCHC-type domain-containing protein</fullName>
    </recommendedName>
</protein>
<evidence type="ECO:0000256" key="1">
    <source>
        <dbReference type="PROSITE-ProRule" id="PRU00047"/>
    </source>
</evidence>
<dbReference type="Gene3D" id="3.10.10.10">
    <property type="entry name" value="HIV Type 1 Reverse Transcriptase, subunit A, domain 1"/>
    <property type="match status" value="1"/>
</dbReference>
<keyword evidence="4" id="KW-1185">Reference proteome</keyword>